<evidence type="ECO:0000259" key="1">
    <source>
        <dbReference type="Pfam" id="PF17425"/>
    </source>
</evidence>
<dbReference type="Proteomes" id="UP000198558">
    <property type="component" value="Unassembled WGS sequence"/>
</dbReference>
<dbReference type="Pfam" id="PF17425">
    <property type="entry name" value="Arylsulfotran_N"/>
    <property type="match status" value="1"/>
</dbReference>
<feature type="domain" description="Arylsulfotransferase N-terminal" evidence="1">
    <location>
        <begin position="84"/>
        <end position="161"/>
    </location>
</feature>
<dbReference type="Gene3D" id="2.60.40.3100">
    <property type="entry name" value="Arylsulphate sulphotransferase monomer, N-terminal domain"/>
    <property type="match status" value="1"/>
</dbReference>
<dbReference type="InterPro" id="IPR038477">
    <property type="entry name" value="ASST_N_sf"/>
</dbReference>
<dbReference type="OrthoDB" id="1769548at2"/>
<evidence type="ECO:0000313" key="2">
    <source>
        <dbReference type="EMBL" id="SET76727.1"/>
    </source>
</evidence>
<accession>A0A1I0H1R2</accession>
<name>A0A1I0H1R2_9FIRM</name>
<protein>
    <submittedName>
        <fullName evidence="2">Arylsulfotransferase (ASST)</fullName>
    </submittedName>
</protein>
<dbReference type="InterPro" id="IPR010262">
    <property type="entry name" value="Arylsulfotransferase_bact"/>
</dbReference>
<reference evidence="3" key="1">
    <citation type="submission" date="2016-10" db="EMBL/GenBank/DDBJ databases">
        <authorList>
            <person name="Varghese N."/>
            <person name="Submissions S."/>
        </authorList>
    </citation>
    <scope>NUCLEOTIDE SEQUENCE [LARGE SCALE GENOMIC DNA]</scope>
    <source>
        <strain evidence="3">DSM 1551</strain>
    </source>
</reference>
<keyword evidence="3" id="KW-1185">Reference proteome</keyword>
<dbReference type="InterPro" id="IPR035391">
    <property type="entry name" value="Arylsulfotran_N"/>
</dbReference>
<sequence>MKKIKNLCIGLLIFSLIIISFNINNSFNTKVSSNDKNCLPLTQLENTSTNVKKIYSENYQNEMYQQIEKYKIMNKYTSDNPLLIENPFGTNTTSIYIYFTTEIECQVSYTISCEGYEDFSRTLNTNTTSGFTKKHEYLLIGAIPGAKNTITLHINNKNNQEIDTLSWSYQAPDLQGGNEYITVNTTTYDNTSPLSNGLYTVLGNDVTEDSDVLAYMRLYDNNGIIRSEVPIISYRSHRLLFEDNAMYMSVSSTLIVGIDQIGYVSKFYDTGNYKLHHDYIFDNDNNLIVLASEKNAKTSEDKIIMIDYESGTVSELIDLIELFPDYYKTVTLPKNADDLDWMHINSLELINNDNLIISSRETSTIIKLNDIYENVKIDYMIGSNNFWQESNYNNLLLTKIGDFSMQAGQHCVTYQEDSSLENGAYYLYLYNNNLAVSSTQPDYDWQKDDNYQNAYFNSKEGTSYYYKYLVNENNRTVELVNTIPVDYSGYVSSVQELENNIIIDSGMAMTWGEYDNSGTLIKKFTTIGGKFIYRVFKYDYNDYWFQ</sequence>
<gene>
    <name evidence="2" type="ORF">SAMN04489758_1392</name>
</gene>
<organism evidence="2 3">
    <name type="scientific">Thomasclavelia cocleata</name>
    <dbReference type="NCBI Taxonomy" id="69824"/>
    <lineage>
        <taxon>Bacteria</taxon>
        <taxon>Bacillati</taxon>
        <taxon>Bacillota</taxon>
        <taxon>Erysipelotrichia</taxon>
        <taxon>Erysipelotrichales</taxon>
        <taxon>Coprobacillaceae</taxon>
        <taxon>Thomasclavelia</taxon>
    </lineage>
</organism>
<dbReference type="GO" id="GO:0004062">
    <property type="term" value="F:aryl sulfotransferase activity"/>
    <property type="evidence" value="ECO:0007669"/>
    <property type="project" value="InterPro"/>
</dbReference>
<dbReference type="Pfam" id="PF05935">
    <property type="entry name" value="Arylsulfotrans"/>
    <property type="match status" value="1"/>
</dbReference>
<dbReference type="GeneID" id="78289237"/>
<proteinExistence type="predicted"/>
<keyword evidence="2" id="KW-0808">Transferase</keyword>
<dbReference type="EMBL" id="FOIN01000039">
    <property type="protein sequence ID" value="SET76727.1"/>
    <property type="molecule type" value="Genomic_DNA"/>
</dbReference>
<evidence type="ECO:0000313" key="3">
    <source>
        <dbReference type="Proteomes" id="UP000198558"/>
    </source>
</evidence>
<dbReference type="RefSeq" id="WP_092355954.1">
    <property type="nucleotide sequence ID" value="NZ_FOIN01000039.1"/>
</dbReference>
<dbReference type="AlphaFoldDB" id="A0A1I0H1R2"/>